<dbReference type="PANTHER" id="PTHR20842">
    <property type="entry name" value="PROTEASE S51 ALPHA-ASPARTYL DIPEPTIDASE"/>
    <property type="match status" value="1"/>
</dbReference>
<dbReference type="EMBL" id="QGQD01000027">
    <property type="protein sequence ID" value="TLD01778.1"/>
    <property type="molecule type" value="Genomic_DNA"/>
</dbReference>
<evidence type="ECO:0000256" key="2">
    <source>
        <dbReference type="ARBA" id="ARBA00022670"/>
    </source>
</evidence>
<organism evidence="5 6">
    <name type="scientific">Robinsoniella peoriensis</name>
    <dbReference type="NCBI Taxonomy" id="180332"/>
    <lineage>
        <taxon>Bacteria</taxon>
        <taxon>Bacillati</taxon>
        <taxon>Bacillota</taxon>
        <taxon>Clostridia</taxon>
        <taxon>Lachnospirales</taxon>
        <taxon>Lachnospiraceae</taxon>
        <taxon>Robinsoniella</taxon>
    </lineage>
</organism>
<protein>
    <submittedName>
        <fullName evidence="5">Putative peptidase</fullName>
        <ecNumber evidence="5">3.4.21.-</ecNumber>
    </submittedName>
</protein>
<comment type="similarity">
    <text evidence="1">Belongs to the peptidase S51 family.</text>
</comment>
<dbReference type="RefSeq" id="WP_044294208.1">
    <property type="nucleotide sequence ID" value="NZ_JTGN01000003.1"/>
</dbReference>
<dbReference type="Pfam" id="PF03575">
    <property type="entry name" value="Peptidase_S51"/>
    <property type="match status" value="1"/>
</dbReference>
<keyword evidence="6" id="KW-1185">Reference proteome</keyword>
<keyword evidence="3 5" id="KW-0378">Hydrolase</keyword>
<sequence length="214" mass="23920">MKRIFLAASFKDVCPLFADFERNIKGKIVTFIPTASMVENVVFYVEAGKKALEKLGAIVDELELSTATAEEIRTKLKYNDIIYVTGGNTFFLLKELKRTGADKIIIEEVNAGKLYIGESAGAMVTAANIEYAKGMDSLKKAPGLLNFDALNLVDFYTVPHYTNFPFKKAAHKIMSQYSSELKLLPISNHEAIIMDDDEIRHCTDNPMETYSKTV</sequence>
<dbReference type="EC" id="3.4.21.-" evidence="5"/>
<dbReference type="AlphaFoldDB" id="A0A4V6HS66"/>
<evidence type="ECO:0000256" key="3">
    <source>
        <dbReference type="ARBA" id="ARBA00022801"/>
    </source>
</evidence>
<dbReference type="Proteomes" id="UP000306509">
    <property type="component" value="Unassembled WGS sequence"/>
</dbReference>
<reference evidence="5 6" key="1">
    <citation type="journal article" date="2019" name="Anaerobe">
        <title>Detection of Robinsoniella peoriensis in multiple bone samples of a trauma patient.</title>
        <authorList>
            <person name="Schrottner P."/>
            <person name="Hartwich K."/>
            <person name="Bunk B."/>
            <person name="Schober I."/>
            <person name="Helbig S."/>
            <person name="Rudolph W.W."/>
            <person name="Gunzer F."/>
        </authorList>
    </citation>
    <scope>NUCLEOTIDE SEQUENCE [LARGE SCALE GENOMIC DNA]</scope>
    <source>
        <strain evidence="5 6">DSM 106044</strain>
    </source>
</reference>
<accession>A0A4V6HS66</accession>
<dbReference type="Gene3D" id="3.40.50.880">
    <property type="match status" value="1"/>
</dbReference>
<gene>
    <name evidence="5" type="ORF">DSM106044_01324</name>
</gene>
<dbReference type="GO" id="GO:0008236">
    <property type="term" value="F:serine-type peptidase activity"/>
    <property type="evidence" value="ECO:0007669"/>
    <property type="project" value="UniProtKB-KW"/>
</dbReference>
<keyword evidence="4" id="KW-0720">Serine protease</keyword>
<evidence type="ECO:0000256" key="1">
    <source>
        <dbReference type="ARBA" id="ARBA00006534"/>
    </source>
</evidence>
<dbReference type="SUPFAM" id="SSF52317">
    <property type="entry name" value="Class I glutamine amidotransferase-like"/>
    <property type="match status" value="1"/>
</dbReference>
<dbReference type="GO" id="GO:0006508">
    <property type="term" value="P:proteolysis"/>
    <property type="evidence" value="ECO:0007669"/>
    <property type="project" value="UniProtKB-KW"/>
</dbReference>
<dbReference type="STRING" id="180332.GCA_000797495_01447"/>
<name>A0A4V6HS66_9FIRM</name>
<evidence type="ECO:0000313" key="5">
    <source>
        <dbReference type="EMBL" id="TLD01778.1"/>
    </source>
</evidence>
<evidence type="ECO:0000313" key="6">
    <source>
        <dbReference type="Proteomes" id="UP000306509"/>
    </source>
</evidence>
<evidence type="ECO:0000256" key="4">
    <source>
        <dbReference type="ARBA" id="ARBA00022825"/>
    </source>
</evidence>
<keyword evidence="2" id="KW-0645">Protease</keyword>
<comment type="caution">
    <text evidence="5">The sequence shown here is derived from an EMBL/GenBank/DDBJ whole genome shotgun (WGS) entry which is preliminary data.</text>
</comment>
<proteinExistence type="inferred from homology"/>
<dbReference type="FunFam" id="3.40.50.880:FF:000094">
    <property type="entry name" value="Uncharacterized peptidase Lmo0363"/>
    <property type="match status" value="1"/>
</dbReference>
<dbReference type="PANTHER" id="PTHR20842:SF0">
    <property type="entry name" value="ALPHA-ASPARTYL DIPEPTIDASE"/>
    <property type="match status" value="1"/>
</dbReference>
<dbReference type="InterPro" id="IPR005320">
    <property type="entry name" value="Peptidase_S51"/>
</dbReference>
<dbReference type="InterPro" id="IPR029062">
    <property type="entry name" value="Class_I_gatase-like"/>
</dbReference>